<dbReference type="EMBL" id="BMAV01017045">
    <property type="protein sequence ID" value="GFY68403.1"/>
    <property type="molecule type" value="Genomic_DNA"/>
</dbReference>
<reference evidence="2" key="1">
    <citation type="submission" date="2020-08" db="EMBL/GenBank/DDBJ databases">
        <title>Multicomponent nature underlies the extraordinary mechanical properties of spider dragline silk.</title>
        <authorList>
            <person name="Kono N."/>
            <person name="Nakamura H."/>
            <person name="Mori M."/>
            <person name="Yoshida Y."/>
            <person name="Ohtoshi R."/>
            <person name="Malay A.D."/>
            <person name="Moran D.A.P."/>
            <person name="Tomita M."/>
            <person name="Numata K."/>
            <person name="Arakawa K."/>
        </authorList>
    </citation>
    <scope>NUCLEOTIDE SEQUENCE</scope>
</reference>
<evidence type="ECO:0000256" key="1">
    <source>
        <dbReference type="SAM" id="SignalP"/>
    </source>
</evidence>
<evidence type="ECO:0008006" key="4">
    <source>
        <dbReference type="Google" id="ProtNLM"/>
    </source>
</evidence>
<accession>A0A8X7CGR2</accession>
<dbReference type="Proteomes" id="UP000886998">
    <property type="component" value="Unassembled WGS sequence"/>
</dbReference>
<protein>
    <recommendedName>
        <fullName evidence="4">Secreted protein</fullName>
    </recommendedName>
</protein>
<organism evidence="2 3">
    <name type="scientific">Trichonephila inaurata madagascariensis</name>
    <dbReference type="NCBI Taxonomy" id="2747483"/>
    <lineage>
        <taxon>Eukaryota</taxon>
        <taxon>Metazoa</taxon>
        <taxon>Ecdysozoa</taxon>
        <taxon>Arthropoda</taxon>
        <taxon>Chelicerata</taxon>
        <taxon>Arachnida</taxon>
        <taxon>Araneae</taxon>
        <taxon>Araneomorphae</taxon>
        <taxon>Entelegynae</taxon>
        <taxon>Araneoidea</taxon>
        <taxon>Nephilidae</taxon>
        <taxon>Trichonephila</taxon>
        <taxon>Trichonephila inaurata</taxon>
    </lineage>
</organism>
<feature type="signal peptide" evidence="1">
    <location>
        <begin position="1"/>
        <end position="19"/>
    </location>
</feature>
<feature type="chain" id="PRO_5036492550" description="Secreted protein" evidence="1">
    <location>
        <begin position="20"/>
        <end position="109"/>
    </location>
</feature>
<evidence type="ECO:0000313" key="2">
    <source>
        <dbReference type="EMBL" id="GFY68403.1"/>
    </source>
</evidence>
<sequence length="109" mass="12516">MRTTIRMLILLVSLSIKYALKIFRIDSHVHIKASKSLSNYSKVEIPLRNFLCNVLYFSRSEIPERGMDGPPPLQRRVGHNGDDCCKGDVVKEELKGRFRNFTVFVFSGL</sequence>
<dbReference type="AlphaFoldDB" id="A0A8X7CGR2"/>
<keyword evidence="1" id="KW-0732">Signal</keyword>
<evidence type="ECO:0000313" key="3">
    <source>
        <dbReference type="Proteomes" id="UP000886998"/>
    </source>
</evidence>
<proteinExistence type="predicted"/>
<keyword evidence="3" id="KW-1185">Reference proteome</keyword>
<gene>
    <name evidence="2" type="ORF">TNIN_224761</name>
</gene>
<comment type="caution">
    <text evidence="2">The sequence shown here is derived from an EMBL/GenBank/DDBJ whole genome shotgun (WGS) entry which is preliminary data.</text>
</comment>
<name>A0A8X7CGR2_9ARAC</name>